<evidence type="ECO:0000256" key="1">
    <source>
        <dbReference type="SAM" id="MobiDB-lite"/>
    </source>
</evidence>
<evidence type="ECO:0000313" key="3">
    <source>
        <dbReference type="Proteomes" id="UP000694845"/>
    </source>
</evidence>
<protein>
    <submittedName>
        <fullName evidence="4">Uncharacterized protein LOC110983035</fullName>
    </submittedName>
</protein>
<dbReference type="CDD" id="cd01647">
    <property type="entry name" value="RT_LTR"/>
    <property type="match status" value="1"/>
</dbReference>
<feature type="region of interest" description="Disordered" evidence="1">
    <location>
        <begin position="123"/>
        <end position="144"/>
    </location>
</feature>
<gene>
    <name evidence="4" type="primary">LOC110983035</name>
</gene>
<dbReference type="OrthoDB" id="9996999at2759"/>
<dbReference type="KEGG" id="aplc:110983035"/>
<sequence>MDFLLSTKCSLDFWTCELTLSGEKMKCTDQRGGGLCAQVVVGETTRVPAGHEALVPALVMGEQLSSKFGLIEPSDRSEVADKGMIVARVLVNSEEEVLPVRVFNPGKRECVVKEGTMVGFLTPVEGDDVDGTGGPSPTESGTAASVPEHLKEFRLNAVTIKDAFPIPRIDESLDTLAGSRWFSTLDLASGYWQVELDDEAREKSAFVVRGGLYVWRVMPFGLCNAPSTFERLMERVLAGLHRETL</sequence>
<feature type="non-terminal residue" evidence="4">
    <location>
        <position position="245"/>
    </location>
</feature>
<dbReference type="GeneID" id="110983035"/>
<dbReference type="RefSeq" id="XP_022097592.1">
    <property type="nucleotide sequence ID" value="XM_022241900.1"/>
</dbReference>
<name>A0A8B7YY28_ACAPL</name>
<dbReference type="AlphaFoldDB" id="A0A8B7YY28"/>
<feature type="domain" description="Reverse transcriptase" evidence="2">
    <location>
        <begin position="155"/>
        <end position="242"/>
    </location>
</feature>
<evidence type="ECO:0000259" key="2">
    <source>
        <dbReference type="Pfam" id="PF00078"/>
    </source>
</evidence>
<dbReference type="InterPro" id="IPR043502">
    <property type="entry name" value="DNA/RNA_pol_sf"/>
</dbReference>
<dbReference type="PANTHER" id="PTHR24559">
    <property type="entry name" value="TRANSPOSON TY3-I GAG-POL POLYPROTEIN"/>
    <property type="match status" value="1"/>
</dbReference>
<dbReference type="InterPro" id="IPR000477">
    <property type="entry name" value="RT_dom"/>
</dbReference>
<dbReference type="Pfam" id="PF00078">
    <property type="entry name" value="RVT_1"/>
    <property type="match status" value="1"/>
</dbReference>
<dbReference type="InterPro" id="IPR053134">
    <property type="entry name" value="RNA-dir_DNA_polymerase"/>
</dbReference>
<organism evidence="3 4">
    <name type="scientific">Acanthaster planci</name>
    <name type="common">Crown-of-thorns starfish</name>
    <dbReference type="NCBI Taxonomy" id="133434"/>
    <lineage>
        <taxon>Eukaryota</taxon>
        <taxon>Metazoa</taxon>
        <taxon>Echinodermata</taxon>
        <taxon>Eleutherozoa</taxon>
        <taxon>Asterozoa</taxon>
        <taxon>Asteroidea</taxon>
        <taxon>Valvatacea</taxon>
        <taxon>Valvatida</taxon>
        <taxon>Acanthasteridae</taxon>
        <taxon>Acanthaster</taxon>
    </lineage>
</organism>
<dbReference type="SUPFAM" id="SSF56672">
    <property type="entry name" value="DNA/RNA polymerases"/>
    <property type="match status" value="1"/>
</dbReference>
<dbReference type="InterPro" id="IPR043128">
    <property type="entry name" value="Rev_trsase/Diguanyl_cyclase"/>
</dbReference>
<accession>A0A8B7YY28</accession>
<dbReference type="PANTHER" id="PTHR24559:SF435">
    <property type="entry name" value="RIBONUCLEASE H"/>
    <property type="match status" value="1"/>
</dbReference>
<evidence type="ECO:0000313" key="4">
    <source>
        <dbReference type="RefSeq" id="XP_022097592.1"/>
    </source>
</evidence>
<keyword evidence="3" id="KW-1185">Reference proteome</keyword>
<dbReference type="Gene3D" id="3.30.70.270">
    <property type="match status" value="1"/>
</dbReference>
<reference evidence="4" key="1">
    <citation type="submission" date="2025-08" db="UniProtKB">
        <authorList>
            <consortium name="RefSeq"/>
        </authorList>
    </citation>
    <scope>IDENTIFICATION</scope>
</reference>
<dbReference type="Gene3D" id="3.10.10.10">
    <property type="entry name" value="HIV Type 1 Reverse Transcriptase, subunit A, domain 1"/>
    <property type="match status" value="1"/>
</dbReference>
<dbReference type="Proteomes" id="UP000694845">
    <property type="component" value="Unplaced"/>
</dbReference>
<proteinExistence type="predicted"/>